<dbReference type="PANTHER" id="PTHR30164">
    <property type="entry name" value="MTFA PEPTIDASE"/>
    <property type="match status" value="1"/>
</dbReference>
<proteinExistence type="predicted"/>
<keyword evidence="1" id="KW-0812">Transmembrane</keyword>
<dbReference type="Pfam" id="PF06167">
    <property type="entry name" value="Peptidase_M90"/>
    <property type="match status" value="1"/>
</dbReference>
<dbReference type="GO" id="GO:0005829">
    <property type="term" value="C:cytosol"/>
    <property type="evidence" value="ECO:0007669"/>
    <property type="project" value="TreeGrafter"/>
</dbReference>
<name>A0A9X1FLK1_9FLAO</name>
<dbReference type="PANTHER" id="PTHR30164:SF2">
    <property type="entry name" value="PROTEIN MTFA"/>
    <property type="match status" value="1"/>
</dbReference>
<accession>A0A9X1FLK1</accession>
<dbReference type="Proteomes" id="UP001138686">
    <property type="component" value="Unassembled WGS sequence"/>
</dbReference>
<evidence type="ECO:0000256" key="1">
    <source>
        <dbReference type="SAM" id="Phobius"/>
    </source>
</evidence>
<protein>
    <submittedName>
        <fullName evidence="2">Zinc-dependent peptidase</fullName>
    </submittedName>
</protein>
<keyword evidence="1" id="KW-1133">Transmembrane helix</keyword>
<gene>
    <name evidence="2" type="ORF">KXJ69_01115</name>
</gene>
<evidence type="ECO:0000313" key="3">
    <source>
        <dbReference type="Proteomes" id="UP001138686"/>
    </source>
</evidence>
<dbReference type="RefSeq" id="WP_219050497.1">
    <property type="nucleotide sequence ID" value="NZ_JAHWDP010000001.1"/>
</dbReference>
<dbReference type="CDD" id="cd20170">
    <property type="entry name" value="Peptidase_M90-like"/>
    <property type="match status" value="1"/>
</dbReference>
<organism evidence="2 3">
    <name type="scientific">Halomarinibacterium sedimenti</name>
    <dbReference type="NCBI Taxonomy" id="2857106"/>
    <lineage>
        <taxon>Bacteria</taxon>
        <taxon>Pseudomonadati</taxon>
        <taxon>Bacteroidota</taxon>
        <taxon>Flavobacteriia</taxon>
        <taxon>Flavobacteriales</taxon>
        <taxon>Flavobacteriaceae</taxon>
        <taxon>Halomarinibacterium</taxon>
    </lineage>
</organism>
<dbReference type="EMBL" id="JAHWDP010000001">
    <property type="protein sequence ID" value="MBW2936684.1"/>
    <property type="molecule type" value="Genomic_DNA"/>
</dbReference>
<evidence type="ECO:0000313" key="2">
    <source>
        <dbReference type="EMBL" id="MBW2936684.1"/>
    </source>
</evidence>
<keyword evidence="1" id="KW-0472">Membrane</keyword>
<reference evidence="2" key="1">
    <citation type="submission" date="2021-07" db="EMBL/GenBank/DDBJ databases">
        <title>Aureisphaera sp. CAU 1614 isolated from sea sediment.</title>
        <authorList>
            <person name="Kim W."/>
        </authorList>
    </citation>
    <scope>NUCLEOTIDE SEQUENCE</scope>
    <source>
        <strain evidence="2">CAU 1614</strain>
    </source>
</reference>
<comment type="caution">
    <text evidence="2">The sequence shown here is derived from an EMBL/GenBank/DDBJ whole genome shotgun (WGS) entry which is preliminary data.</text>
</comment>
<dbReference type="GO" id="GO:0004177">
    <property type="term" value="F:aminopeptidase activity"/>
    <property type="evidence" value="ECO:0007669"/>
    <property type="project" value="TreeGrafter"/>
</dbReference>
<sequence length="278" mass="33443">MMLLLQTDENATWLAPYAYTIVLLGFCFFLFRVFENWYASKYDRPFYRHYFVFRKLKPNQISVLQNEFDFYNLLSKREKRQFQHRISVFLNDKKFVGRGGLEITDRIKTLIAAVGCMLSFGRKNYDYSLINYIIVYPDEFFSKLNDSYHKGEFNPRERALVLSWKHFEEGYQISNDNLNLGIHEFMHAMQLESKNSADIDSTRFSKQFQNILQRLTEQEVKDKLDATQFFRDYAFTNQYEFMAVLAEYFFESPKDFKSHFPEIYDSTKKLLNFRFAGY</sequence>
<dbReference type="InterPro" id="IPR010384">
    <property type="entry name" value="MtfA_fam"/>
</dbReference>
<feature type="transmembrane region" description="Helical" evidence="1">
    <location>
        <begin position="12"/>
        <end position="34"/>
    </location>
</feature>
<keyword evidence="3" id="KW-1185">Reference proteome</keyword>
<dbReference type="AlphaFoldDB" id="A0A9X1FLK1"/>